<sequence>MSRFLPFLLAFAGTFFFAACVDDDDDLSPDFTIPTTYDFSRAGNSTVSFTGQTERIGMASELFAAFLNFSRTETDLNNMFRNPEGVDPFASAALNAATKSVRSKVADSQALFAANSVAAAAIKADFDGWITAQVAEVFPNREQLASAGQPGQIADGSAVRYVNAWGLEYNQAFGKSLIGAMMYDQIANHYLTPAVLDAGSSRADNDAGITEGSSPYTYMEHRWDEAFGYLFGASATPATPLLDLGDTNDSFLGEYADRVDQDSDFAGLAAELETAFRTGRAAIVAGDYAERDRQAEIIRSALEKVIVVRAIFYLKQAEIGLRAQPADFGGAFHDLSEAYGFIYSLRFIDTADAATNSANYLTTLRNAGGNGFWDLSPDALASLADAIGAEYGVSVSQAAN</sequence>
<proteinExistence type="predicted"/>
<evidence type="ECO:0000256" key="1">
    <source>
        <dbReference type="SAM" id="SignalP"/>
    </source>
</evidence>
<feature type="chain" id="PRO_5037827341" evidence="1">
    <location>
        <begin position="19"/>
        <end position="400"/>
    </location>
</feature>
<dbReference type="RefSeq" id="WP_187465496.1">
    <property type="nucleotide sequence ID" value="NZ_JACSIT010000066.1"/>
</dbReference>
<dbReference type="AlphaFoldDB" id="A0A923T7A9"/>
<feature type="signal peptide" evidence="1">
    <location>
        <begin position="1"/>
        <end position="18"/>
    </location>
</feature>
<dbReference type="Proteomes" id="UP000650081">
    <property type="component" value="Unassembled WGS sequence"/>
</dbReference>
<name>A0A923T7A9_9BACT</name>
<dbReference type="EMBL" id="JACSIT010000066">
    <property type="protein sequence ID" value="MBC6993384.1"/>
    <property type="molecule type" value="Genomic_DNA"/>
</dbReference>
<reference evidence="2" key="1">
    <citation type="submission" date="2020-08" db="EMBL/GenBank/DDBJ databases">
        <title>Lewinella bacteria from marine environments.</title>
        <authorList>
            <person name="Zhong Y."/>
        </authorList>
    </citation>
    <scope>NUCLEOTIDE SEQUENCE</scope>
    <source>
        <strain evidence="2">KCTC 42187</strain>
    </source>
</reference>
<comment type="caution">
    <text evidence="2">The sequence shown here is derived from an EMBL/GenBank/DDBJ whole genome shotgun (WGS) entry which is preliminary data.</text>
</comment>
<accession>A0A923T7A9</accession>
<gene>
    <name evidence="2" type="ORF">H9S92_04365</name>
</gene>
<evidence type="ECO:0000313" key="2">
    <source>
        <dbReference type="EMBL" id="MBC6993384.1"/>
    </source>
</evidence>
<organism evidence="2 3">
    <name type="scientific">Neolewinella lacunae</name>
    <dbReference type="NCBI Taxonomy" id="1517758"/>
    <lineage>
        <taxon>Bacteria</taxon>
        <taxon>Pseudomonadati</taxon>
        <taxon>Bacteroidota</taxon>
        <taxon>Saprospiria</taxon>
        <taxon>Saprospirales</taxon>
        <taxon>Lewinellaceae</taxon>
        <taxon>Neolewinella</taxon>
    </lineage>
</organism>
<keyword evidence="3" id="KW-1185">Reference proteome</keyword>
<dbReference type="Pfam" id="PF16148">
    <property type="entry name" value="DUF4856"/>
    <property type="match status" value="1"/>
</dbReference>
<dbReference type="PROSITE" id="PS51257">
    <property type="entry name" value="PROKAR_LIPOPROTEIN"/>
    <property type="match status" value="1"/>
</dbReference>
<evidence type="ECO:0000313" key="3">
    <source>
        <dbReference type="Proteomes" id="UP000650081"/>
    </source>
</evidence>
<dbReference type="InterPro" id="IPR032331">
    <property type="entry name" value="DUF4856"/>
</dbReference>
<keyword evidence="1" id="KW-0732">Signal</keyword>
<protein>
    <submittedName>
        <fullName evidence="2">DUF4856 domain-containing protein</fullName>
    </submittedName>
</protein>